<dbReference type="InterPro" id="IPR001678">
    <property type="entry name" value="MeTrfase_RsmB-F_NOP2_dom"/>
</dbReference>
<dbReference type="InterPro" id="IPR049561">
    <property type="entry name" value="NSUN5_7_fdxn-like"/>
</dbReference>
<feature type="binding site" evidence="5">
    <location>
        <begin position="230"/>
        <end position="236"/>
    </location>
    <ligand>
        <name>S-adenosyl-L-methionine</name>
        <dbReference type="ChEBI" id="CHEBI:59789"/>
    </ligand>
</feature>
<dbReference type="InterPro" id="IPR049560">
    <property type="entry name" value="MeTrfase_RsmB-F_NOP2_cat"/>
</dbReference>
<dbReference type="Gene3D" id="3.40.50.150">
    <property type="entry name" value="Vaccinia Virus protein VP39"/>
    <property type="match status" value="1"/>
</dbReference>
<evidence type="ECO:0000259" key="7">
    <source>
        <dbReference type="PROSITE" id="PS51686"/>
    </source>
</evidence>
<comment type="caution">
    <text evidence="8">The sequence shown here is derived from an EMBL/GenBank/DDBJ whole genome shotgun (WGS) entry which is preliminary data.</text>
</comment>
<dbReference type="Gene3D" id="3.30.70.1170">
    <property type="entry name" value="Sun protein, domain 3"/>
    <property type="match status" value="1"/>
</dbReference>
<feature type="region of interest" description="Disordered" evidence="6">
    <location>
        <begin position="502"/>
        <end position="557"/>
    </location>
</feature>
<dbReference type="GO" id="GO:0070475">
    <property type="term" value="P:rRNA base methylation"/>
    <property type="evidence" value="ECO:0007669"/>
    <property type="project" value="TreeGrafter"/>
</dbReference>
<feature type="compositionally biased region" description="Basic residues" evidence="6">
    <location>
        <begin position="508"/>
        <end position="523"/>
    </location>
</feature>
<evidence type="ECO:0000256" key="6">
    <source>
        <dbReference type="SAM" id="MobiDB-lite"/>
    </source>
</evidence>
<dbReference type="InParanoid" id="A0A1Y2GWT3"/>
<dbReference type="InterPro" id="IPR029063">
    <property type="entry name" value="SAM-dependent_MTases_sf"/>
</dbReference>
<dbReference type="InterPro" id="IPR023267">
    <property type="entry name" value="RCMT"/>
</dbReference>
<evidence type="ECO:0000313" key="9">
    <source>
        <dbReference type="Proteomes" id="UP000193648"/>
    </source>
</evidence>
<dbReference type="InterPro" id="IPR048889">
    <property type="entry name" value="NSUN5_RCM1_N"/>
</dbReference>
<keyword evidence="4 5" id="KW-0694">RNA-binding</keyword>
<dbReference type="GeneID" id="33569407"/>
<dbReference type="PANTHER" id="PTHR22807:SF4">
    <property type="entry name" value="28S RRNA (CYTOSINE-C(5))-METHYLTRANSFERASE"/>
    <property type="match status" value="1"/>
</dbReference>
<dbReference type="EMBL" id="MCFF01000007">
    <property type="protein sequence ID" value="ORZ26274.1"/>
    <property type="molecule type" value="Genomic_DNA"/>
</dbReference>
<dbReference type="GO" id="GO:0003723">
    <property type="term" value="F:RNA binding"/>
    <property type="evidence" value="ECO:0007669"/>
    <property type="project" value="UniProtKB-UniRule"/>
</dbReference>
<feature type="domain" description="SAM-dependent MTase RsmB/NOP-type" evidence="7">
    <location>
        <begin position="124"/>
        <end position="467"/>
    </location>
</feature>
<dbReference type="Proteomes" id="UP000193648">
    <property type="component" value="Unassembled WGS sequence"/>
</dbReference>
<dbReference type="Pfam" id="PF21148">
    <property type="entry name" value="NSUN5_fdxn-like"/>
    <property type="match status" value="1"/>
</dbReference>
<name>A0A1Y2GWT3_9FUNG</name>
<dbReference type="PRINTS" id="PR02008">
    <property type="entry name" value="RCMTFAMILY"/>
</dbReference>
<evidence type="ECO:0000256" key="4">
    <source>
        <dbReference type="ARBA" id="ARBA00022884"/>
    </source>
</evidence>
<sequence>MNFYKQAAAILDRLGKKEGSIKGLTLGNAEVTDKKRMYALICETLKHNATLSLVLQESKLLSLEKKLNRSLALLLLHDLLLQNRGIQASDAWPMKQAVMKHKTRLKAEFVKAKIKIGATKDGLVEGEEEILMPRYVRVNLLKMTPKQVIDTFIADNWTFLPAAPSPPAPPAPNTFYRDEHLDFMLVFPPKSDLHLHPLYVSGVLILQDKASCFPAAILAPPKDAYVIDGCAAPGNKTSQLAMSMGNGGKIIACDLDLRRLNILKRLTTKAGCTNITALNTSFLTLDTSEPDYTKVTHILLDPSCSGSGIINRLDHLVDAYAEEQEQAIILETTTTGGAAERAAAEEKKKERLKSLGEFQIECVAKAMTFPNVRKISYSTCSIYAEENEHVVTELLRRYWPKWKLSPRAKVLPTWHRRGYALDVGDVPGLVSTDEDRAKVADCLVRAVPGGPDGDLMNGFFVACFERVGEKDNSGLAPLWKESNIEGRKRTREEMAAIGDDDSRAATAIKKKKNKNKKKKKKKTTGVVANHQTETGEIEAKVVEHEEEEEDDEVEEDS</sequence>
<reference evidence="8 9" key="1">
    <citation type="submission" date="2016-07" db="EMBL/GenBank/DDBJ databases">
        <title>Pervasive Adenine N6-methylation of Active Genes in Fungi.</title>
        <authorList>
            <consortium name="DOE Joint Genome Institute"/>
            <person name="Mondo S.J."/>
            <person name="Dannebaum R.O."/>
            <person name="Kuo R.C."/>
            <person name="Labutti K."/>
            <person name="Haridas S."/>
            <person name="Kuo A."/>
            <person name="Salamov A."/>
            <person name="Ahrendt S.R."/>
            <person name="Lipzen A."/>
            <person name="Sullivan W."/>
            <person name="Andreopoulos W.B."/>
            <person name="Clum A."/>
            <person name="Lindquist E."/>
            <person name="Daum C."/>
            <person name="Ramamoorthy G.K."/>
            <person name="Gryganskyi A."/>
            <person name="Culley D."/>
            <person name="Magnuson J.K."/>
            <person name="James T.Y."/>
            <person name="O'Malley M.A."/>
            <person name="Stajich J.E."/>
            <person name="Spatafora J.W."/>
            <person name="Visel A."/>
            <person name="Grigoriev I.V."/>
        </authorList>
    </citation>
    <scope>NUCLEOTIDE SEQUENCE [LARGE SCALE GENOMIC DNA]</scope>
    <source>
        <strain evidence="8 9">NRRL 3116</strain>
    </source>
</reference>
<dbReference type="AlphaFoldDB" id="A0A1Y2GWT3"/>
<evidence type="ECO:0000256" key="5">
    <source>
        <dbReference type="PROSITE-ProRule" id="PRU01023"/>
    </source>
</evidence>
<dbReference type="GO" id="GO:0008173">
    <property type="term" value="F:RNA methyltransferase activity"/>
    <property type="evidence" value="ECO:0007669"/>
    <property type="project" value="InterPro"/>
</dbReference>
<gene>
    <name evidence="8" type="ORF">BCR41DRAFT_384398</name>
</gene>
<accession>A0A1Y2GWT3</accession>
<dbReference type="Pfam" id="PF21153">
    <property type="entry name" value="NSUN5_N"/>
    <property type="match status" value="1"/>
</dbReference>
<feature type="binding site" evidence="5">
    <location>
        <position position="301"/>
    </location>
    <ligand>
        <name>S-adenosyl-L-methionine</name>
        <dbReference type="ChEBI" id="CHEBI:59789"/>
    </ligand>
</feature>
<dbReference type="Pfam" id="PF01189">
    <property type="entry name" value="Methyltr_RsmB-F"/>
    <property type="match status" value="1"/>
</dbReference>
<keyword evidence="3 5" id="KW-0949">S-adenosyl-L-methionine</keyword>
<feature type="compositionally biased region" description="Acidic residues" evidence="6">
    <location>
        <begin position="544"/>
        <end position="557"/>
    </location>
</feature>
<dbReference type="FunCoup" id="A0A1Y2GWT3">
    <property type="interactions" value="329"/>
</dbReference>
<proteinExistence type="inferred from homology"/>
<evidence type="ECO:0000256" key="2">
    <source>
        <dbReference type="ARBA" id="ARBA00022679"/>
    </source>
</evidence>
<evidence type="ECO:0000256" key="1">
    <source>
        <dbReference type="ARBA" id="ARBA00022603"/>
    </source>
</evidence>
<dbReference type="RefSeq" id="XP_021884039.1">
    <property type="nucleotide sequence ID" value="XM_022027564.1"/>
</dbReference>
<evidence type="ECO:0000313" key="8">
    <source>
        <dbReference type="EMBL" id="ORZ26274.1"/>
    </source>
</evidence>
<organism evidence="8 9">
    <name type="scientific">Lobosporangium transversale</name>
    <dbReference type="NCBI Taxonomy" id="64571"/>
    <lineage>
        <taxon>Eukaryota</taxon>
        <taxon>Fungi</taxon>
        <taxon>Fungi incertae sedis</taxon>
        <taxon>Mucoromycota</taxon>
        <taxon>Mortierellomycotina</taxon>
        <taxon>Mortierellomycetes</taxon>
        <taxon>Mortierellales</taxon>
        <taxon>Mortierellaceae</taxon>
        <taxon>Lobosporangium</taxon>
    </lineage>
</organism>
<feature type="binding site" evidence="5">
    <location>
        <position position="254"/>
    </location>
    <ligand>
        <name>S-adenosyl-L-methionine</name>
        <dbReference type="ChEBI" id="CHEBI:59789"/>
    </ligand>
</feature>
<comment type="similarity">
    <text evidence="5">Belongs to the class I-like SAM-binding methyltransferase superfamily. RsmB/NOP family.</text>
</comment>
<dbReference type="SUPFAM" id="SSF53335">
    <property type="entry name" value="S-adenosyl-L-methionine-dependent methyltransferases"/>
    <property type="match status" value="1"/>
</dbReference>
<keyword evidence="2 5" id="KW-0808">Transferase</keyword>
<protein>
    <submittedName>
        <fullName evidence="8">S-adenosyl-L-methionine-dependent methyltransferase</fullName>
    </submittedName>
</protein>
<dbReference type="GO" id="GO:0005730">
    <property type="term" value="C:nucleolus"/>
    <property type="evidence" value="ECO:0007669"/>
    <property type="project" value="TreeGrafter"/>
</dbReference>
<dbReference type="PROSITE" id="PS51686">
    <property type="entry name" value="SAM_MT_RSMB_NOP"/>
    <property type="match status" value="1"/>
</dbReference>
<dbReference type="PANTHER" id="PTHR22807">
    <property type="entry name" value="NOP2 YEAST -RELATED NOL1/NOP2/FMU SUN DOMAIN-CONTAINING"/>
    <property type="match status" value="1"/>
</dbReference>
<dbReference type="STRING" id="64571.A0A1Y2GWT3"/>
<dbReference type="OrthoDB" id="435282at2759"/>
<keyword evidence="9" id="KW-1185">Reference proteome</keyword>
<comment type="caution">
    <text evidence="5">Lacks conserved residue(s) required for the propagation of feature annotation.</text>
</comment>
<evidence type="ECO:0000256" key="3">
    <source>
        <dbReference type="ARBA" id="ARBA00022691"/>
    </source>
</evidence>
<keyword evidence="1 5" id="KW-0489">Methyltransferase</keyword>
<feature type="active site" description="Nucleophile" evidence="5">
    <location>
        <position position="380"/>
    </location>
</feature>